<accession>A0A942Z538</accession>
<dbReference type="Proteomes" id="UP000724672">
    <property type="component" value="Unassembled WGS sequence"/>
</dbReference>
<evidence type="ECO:0000313" key="4">
    <source>
        <dbReference type="EMBL" id="MBS4537006.1"/>
    </source>
</evidence>
<dbReference type="EMBL" id="WSFT01000009">
    <property type="protein sequence ID" value="MBS4537006.1"/>
    <property type="molecule type" value="Genomic_DNA"/>
</dbReference>
<evidence type="ECO:0000256" key="2">
    <source>
        <dbReference type="SAM" id="Phobius"/>
    </source>
</evidence>
<protein>
    <submittedName>
        <fullName evidence="4">M56 family metallopeptidase</fullName>
    </submittedName>
</protein>
<organism evidence="4 5">
    <name type="scientific">Anaeromonas frigoriresistens</name>
    <dbReference type="NCBI Taxonomy" id="2683708"/>
    <lineage>
        <taxon>Bacteria</taxon>
        <taxon>Bacillati</taxon>
        <taxon>Bacillota</taxon>
        <taxon>Tissierellia</taxon>
        <taxon>Tissierellales</taxon>
        <taxon>Thermohalobacteraceae</taxon>
        <taxon>Anaeromonas</taxon>
    </lineage>
</organism>
<feature type="domain" description="Peptidase M56" evidence="3">
    <location>
        <begin position="9"/>
        <end position="340"/>
    </location>
</feature>
<dbReference type="RefSeq" id="WP_203364939.1">
    <property type="nucleotide sequence ID" value="NZ_WSFT01000009.1"/>
</dbReference>
<evidence type="ECO:0000313" key="5">
    <source>
        <dbReference type="Proteomes" id="UP000724672"/>
    </source>
</evidence>
<dbReference type="AlphaFoldDB" id="A0A942Z538"/>
<feature type="transmembrane region" description="Helical" evidence="2">
    <location>
        <begin position="39"/>
        <end position="56"/>
    </location>
</feature>
<gene>
    <name evidence="4" type="ORF">GOQ27_00945</name>
</gene>
<feature type="compositionally biased region" description="Low complexity" evidence="1">
    <location>
        <begin position="84"/>
        <end position="105"/>
    </location>
</feature>
<dbReference type="Pfam" id="PF05569">
    <property type="entry name" value="Peptidase_M56"/>
    <property type="match status" value="1"/>
</dbReference>
<feature type="region of interest" description="Disordered" evidence="1">
    <location>
        <begin position="83"/>
        <end position="129"/>
    </location>
</feature>
<feature type="transmembrane region" description="Helical" evidence="2">
    <location>
        <begin position="6"/>
        <end position="27"/>
    </location>
</feature>
<sequence length="573" mass="66000">MSLEQIFKFILLSSAMGSILAVLILFLKKILKKQLNAHWSYYIWFILLIRLIMPLAPESSISIFNLFDDTNASVKVLQEDIQKESSPNTYSSESSSNENNIAKESYSSSEQTNELLPKTNTTDITPKEGNSLVTKSIENNISYMSILSVIWLVGIIILILYTIFANMKLWFNLRKESVSNSEQMLSLWEECKKEMNIHRSIPLITSKNIHTPTLISFIKIQLVFPEKMINKLSNEEIRYIFLHELSHVKRLDTVTNWIMVIIQSIHWFNPVVWFSFHKMRQDCEISCDATVLSHLSKDEHKEYGMTIISLLEMFSNKYYIPGTSSILRSKSGIKRRIKMITQFKKHPFIWSVIGIGLVVILAFIGLTNPIGSTKADNHDELTDKANILEQHQAYLNSLKISYDEFESSVQNIVSADYLASYDDTLIFGANGKEYKVSDIKGLSEKELSSLQDELVRVRKELGTNNPEVIIGFSKSYDAGIYDWKYVYSKTIFKDNNGKDTGMITTKRYTFEQQGEEWRIINVDSDIFPATIDDKEILGALLDESIPKLKYQTINNENFEYIFKLGLSSFYEIR</sequence>
<dbReference type="InterPro" id="IPR008756">
    <property type="entry name" value="Peptidase_M56"/>
</dbReference>
<keyword evidence="2" id="KW-0472">Membrane</keyword>
<keyword evidence="5" id="KW-1185">Reference proteome</keyword>
<reference evidence="4" key="1">
    <citation type="submission" date="2019-12" db="EMBL/GenBank/DDBJ databases">
        <title>Clostridiaceae gen. nov. sp. nov., isolated from sediment in Xinjiang, China.</title>
        <authorList>
            <person name="Zhang R."/>
        </authorList>
    </citation>
    <scope>NUCLEOTIDE SEQUENCE</scope>
    <source>
        <strain evidence="4">D2Q-11</strain>
    </source>
</reference>
<proteinExistence type="predicted"/>
<dbReference type="PANTHER" id="PTHR34978:SF3">
    <property type="entry name" value="SLR0241 PROTEIN"/>
    <property type="match status" value="1"/>
</dbReference>
<dbReference type="PANTHER" id="PTHR34978">
    <property type="entry name" value="POSSIBLE SENSOR-TRANSDUCER PROTEIN BLAR"/>
    <property type="match status" value="1"/>
</dbReference>
<comment type="caution">
    <text evidence="4">The sequence shown here is derived from an EMBL/GenBank/DDBJ whole genome shotgun (WGS) entry which is preliminary data.</text>
</comment>
<dbReference type="CDD" id="cd07341">
    <property type="entry name" value="M56_BlaR1_MecR1_like"/>
    <property type="match status" value="1"/>
</dbReference>
<feature type="transmembrane region" description="Helical" evidence="2">
    <location>
        <begin position="141"/>
        <end position="164"/>
    </location>
</feature>
<keyword evidence="2" id="KW-0812">Transmembrane</keyword>
<keyword evidence="2" id="KW-1133">Transmembrane helix</keyword>
<name>A0A942Z538_9FIRM</name>
<evidence type="ECO:0000259" key="3">
    <source>
        <dbReference type="Pfam" id="PF05569"/>
    </source>
</evidence>
<feature type="compositionally biased region" description="Polar residues" evidence="1">
    <location>
        <begin position="106"/>
        <end position="124"/>
    </location>
</feature>
<feature type="transmembrane region" description="Helical" evidence="2">
    <location>
        <begin position="348"/>
        <end position="366"/>
    </location>
</feature>
<dbReference type="InterPro" id="IPR052173">
    <property type="entry name" value="Beta-lactam_resp_regulator"/>
</dbReference>
<evidence type="ECO:0000256" key="1">
    <source>
        <dbReference type="SAM" id="MobiDB-lite"/>
    </source>
</evidence>